<reference evidence="2 3" key="1">
    <citation type="submission" date="2021-03" db="EMBL/GenBank/DDBJ databases">
        <title>Complete genome sequence of Streptomyces cyanogenus S136, producer of anticancer angucycline landomycin A.</title>
        <authorList>
            <person name="Hrab P."/>
            <person name="Ruckert C."/>
            <person name="Busche T."/>
            <person name="Ostash I."/>
            <person name="Kalinowski J."/>
            <person name="Fedorenko V."/>
            <person name="Yushchuk O."/>
            <person name="Ostash B."/>
        </authorList>
    </citation>
    <scope>NUCLEOTIDE SEQUENCE [LARGE SCALE GENOMIC DNA]</scope>
    <source>
        <strain evidence="2 3">S136</strain>
    </source>
</reference>
<sequence>MATKVDSFSEIADKFFEYIGDIRYCTMITVDKKSRPRARVLLPVWEVVDGRPVGWLAAYKTPVKVAHLANNPQTTYSYWNPRQNAVFVDSVSTWAEDMENRTYAWNLYQKGSPAGVGYDPYNFWSGGPADPKYHVLRIDPWRVQVLRGSDLSSRIWTDESHR</sequence>
<dbReference type="Gene3D" id="2.30.110.10">
    <property type="entry name" value="Electron Transport, Fmn-binding Protein, Chain A"/>
    <property type="match status" value="1"/>
</dbReference>
<dbReference type="Pfam" id="PF01243">
    <property type="entry name" value="PNPOx_N"/>
    <property type="match status" value="1"/>
</dbReference>
<dbReference type="EMBL" id="CP071839">
    <property type="protein sequence ID" value="QTE01911.1"/>
    <property type="molecule type" value="Genomic_DNA"/>
</dbReference>
<dbReference type="InterPro" id="IPR012349">
    <property type="entry name" value="Split_barrel_FMN-bd"/>
</dbReference>
<accession>A0ABX7U3C4</accession>
<dbReference type="Proteomes" id="UP000663908">
    <property type="component" value="Chromosome"/>
</dbReference>
<organism evidence="2 3">
    <name type="scientific">Streptomyces cyanogenus</name>
    <dbReference type="NCBI Taxonomy" id="80860"/>
    <lineage>
        <taxon>Bacteria</taxon>
        <taxon>Bacillati</taxon>
        <taxon>Actinomycetota</taxon>
        <taxon>Actinomycetes</taxon>
        <taxon>Kitasatosporales</taxon>
        <taxon>Streptomycetaceae</taxon>
        <taxon>Streptomyces</taxon>
    </lineage>
</organism>
<proteinExistence type="predicted"/>
<dbReference type="InterPro" id="IPR011576">
    <property type="entry name" value="Pyridox_Oxase_N"/>
</dbReference>
<keyword evidence="3" id="KW-1185">Reference proteome</keyword>
<dbReference type="RefSeq" id="WP_208035295.1">
    <property type="nucleotide sequence ID" value="NZ_CP071839.1"/>
</dbReference>
<gene>
    <name evidence="2" type="ORF">S1361_31560</name>
</gene>
<evidence type="ECO:0000259" key="1">
    <source>
        <dbReference type="Pfam" id="PF01243"/>
    </source>
</evidence>
<evidence type="ECO:0000313" key="3">
    <source>
        <dbReference type="Proteomes" id="UP000663908"/>
    </source>
</evidence>
<protein>
    <recommendedName>
        <fullName evidence="1">Pyridoxamine 5'-phosphate oxidase N-terminal domain-containing protein</fullName>
    </recommendedName>
</protein>
<dbReference type="SUPFAM" id="SSF50475">
    <property type="entry name" value="FMN-binding split barrel"/>
    <property type="match status" value="1"/>
</dbReference>
<evidence type="ECO:0000313" key="2">
    <source>
        <dbReference type="EMBL" id="QTE01911.1"/>
    </source>
</evidence>
<feature type="domain" description="Pyridoxamine 5'-phosphate oxidase N-terminal" evidence="1">
    <location>
        <begin position="13"/>
        <end position="145"/>
    </location>
</feature>
<name>A0ABX7U3C4_STRCY</name>